<proteinExistence type="predicted"/>
<protein>
    <submittedName>
        <fullName evidence="1">Uncharacterized protein</fullName>
    </submittedName>
</protein>
<sequence length="64" mass="7196">MGDRPAPLSVDLKAVWLTRLWQVRSDLAWPRGPARPRRGPSSYDIASWQKSVSLYSSVQISSIV</sequence>
<organism evidence="1 2">
    <name type="scientific">Salinactinospora qingdaonensis</name>
    <dbReference type="NCBI Taxonomy" id="702744"/>
    <lineage>
        <taxon>Bacteria</taxon>
        <taxon>Bacillati</taxon>
        <taxon>Actinomycetota</taxon>
        <taxon>Actinomycetes</taxon>
        <taxon>Streptosporangiales</taxon>
        <taxon>Nocardiopsidaceae</taxon>
        <taxon>Salinactinospora</taxon>
    </lineage>
</organism>
<keyword evidence="2" id="KW-1185">Reference proteome</keyword>
<evidence type="ECO:0000313" key="1">
    <source>
        <dbReference type="EMBL" id="GAA3728139.1"/>
    </source>
</evidence>
<name>A0ABP7EZ11_9ACTN</name>
<dbReference type="Proteomes" id="UP001500908">
    <property type="component" value="Unassembled WGS sequence"/>
</dbReference>
<accession>A0ABP7EZ11</accession>
<comment type="caution">
    <text evidence="1">The sequence shown here is derived from an EMBL/GenBank/DDBJ whole genome shotgun (WGS) entry which is preliminary data.</text>
</comment>
<gene>
    <name evidence="1" type="ORF">GCM10022402_06050</name>
</gene>
<reference evidence="2" key="1">
    <citation type="journal article" date="2019" name="Int. J. Syst. Evol. Microbiol.">
        <title>The Global Catalogue of Microorganisms (GCM) 10K type strain sequencing project: providing services to taxonomists for standard genome sequencing and annotation.</title>
        <authorList>
            <consortium name="The Broad Institute Genomics Platform"/>
            <consortium name="The Broad Institute Genome Sequencing Center for Infectious Disease"/>
            <person name="Wu L."/>
            <person name="Ma J."/>
        </authorList>
    </citation>
    <scope>NUCLEOTIDE SEQUENCE [LARGE SCALE GENOMIC DNA]</scope>
    <source>
        <strain evidence="2">JCM 17137</strain>
    </source>
</reference>
<evidence type="ECO:0000313" key="2">
    <source>
        <dbReference type="Proteomes" id="UP001500908"/>
    </source>
</evidence>
<dbReference type="EMBL" id="BAABDD010000002">
    <property type="protein sequence ID" value="GAA3728139.1"/>
    <property type="molecule type" value="Genomic_DNA"/>
</dbReference>